<reference evidence="1" key="1">
    <citation type="submission" date="2021-03" db="EMBL/GenBank/DDBJ databases">
        <title>Evolutionary innovations through gain and loss of genes in the ectomycorrhizal Boletales.</title>
        <authorList>
            <person name="Wu G."/>
            <person name="Miyauchi S."/>
            <person name="Morin E."/>
            <person name="Yang Z.-L."/>
            <person name="Xu J."/>
            <person name="Martin F.M."/>
        </authorList>
    </citation>
    <scope>NUCLEOTIDE SEQUENCE</scope>
    <source>
        <strain evidence="1">BR01</strain>
    </source>
</reference>
<dbReference type="AlphaFoldDB" id="A0A8I2YQ84"/>
<evidence type="ECO:0000313" key="1">
    <source>
        <dbReference type="EMBL" id="KAG6374977.1"/>
    </source>
</evidence>
<gene>
    <name evidence="1" type="ORF">JVT61DRAFT_3746</name>
</gene>
<sequence length="166" mass="18624">MDECFLDNRTVKVTRTQNESQPSPLDTNLAPFEALYTAFGVFLDTCRAECQSQVIGGSAVLRHHIEMFAYEMARVYQSESSRQSNVLRPSNINTAMINGHYVYRDHNIPCLFVEFKNKGAGSKVIPATQLASYYRLSVMVVDRRLIYRLRLPALGVTVAGASIISL</sequence>
<accession>A0A8I2YQ84</accession>
<organism evidence="1 2">
    <name type="scientific">Boletus reticuloceps</name>
    <dbReference type="NCBI Taxonomy" id="495285"/>
    <lineage>
        <taxon>Eukaryota</taxon>
        <taxon>Fungi</taxon>
        <taxon>Dikarya</taxon>
        <taxon>Basidiomycota</taxon>
        <taxon>Agaricomycotina</taxon>
        <taxon>Agaricomycetes</taxon>
        <taxon>Agaricomycetidae</taxon>
        <taxon>Boletales</taxon>
        <taxon>Boletineae</taxon>
        <taxon>Boletaceae</taxon>
        <taxon>Boletoideae</taxon>
        <taxon>Boletus</taxon>
    </lineage>
</organism>
<proteinExistence type="predicted"/>
<comment type="caution">
    <text evidence="1">The sequence shown here is derived from an EMBL/GenBank/DDBJ whole genome shotgun (WGS) entry which is preliminary data.</text>
</comment>
<name>A0A8I2YQ84_9AGAM</name>
<dbReference type="EMBL" id="JAGFBS010000016">
    <property type="protein sequence ID" value="KAG6374977.1"/>
    <property type="molecule type" value="Genomic_DNA"/>
</dbReference>
<protein>
    <submittedName>
        <fullName evidence="1">Uncharacterized protein</fullName>
    </submittedName>
</protein>
<evidence type="ECO:0000313" key="2">
    <source>
        <dbReference type="Proteomes" id="UP000683000"/>
    </source>
</evidence>
<dbReference type="OrthoDB" id="2667387at2759"/>
<dbReference type="Proteomes" id="UP000683000">
    <property type="component" value="Unassembled WGS sequence"/>
</dbReference>
<keyword evidence="2" id="KW-1185">Reference proteome</keyword>